<proteinExistence type="inferred from homology"/>
<dbReference type="AlphaFoldDB" id="A0A1X7RHP9"/>
<dbReference type="GO" id="GO:0047837">
    <property type="term" value="F:D-xylose 1-dehydrogenase (NADP+) activity"/>
    <property type="evidence" value="ECO:0007669"/>
    <property type="project" value="UniProtKB-EC"/>
</dbReference>
<keyword evidence="9" id="KW-1185">Reference proteome</keyword>
<comment type="similarity">
    <text evidence="1">Belongs to the Gfo/Idh/MocA family.</text>
</comment>
<evidence type="ECO:0000256" key="4">
    <source>
        <dbReference type="ARBA" id="ARBA00042988"/>
    </source>
</evidence>
<name>A0A1X7RHP9_ZYMT9</name>
<evidence type="ECO:0000313" key="8">
    <source>
        <dbReference type="EMBL" id="SMQ46750.1"/>
    </source>
</evidence>
<dbReference type="STRING" id="1276538.A0A1X7RHP9"/>
<dbReference type="PANTHER" id="PTHR22604:SF115">
    <property type="entry name" value="DIHYDRODIOL DEHYDROGENASE, PUTATIVE (AFU_ORTHOLOGUE AFUA_1G07520)-RELATED"/>
    <property type="match status" value="1"/>
</dbReference>
<dbReference type="SUPFAM" id="SSF51735">
    <property type="entry name" value="NAD(P)-binding Rossmann-fold domains"/>
    <property type="match status" value="1"/>
</dbReference>
<comment type="catalytic activity">
    <reaction evidence="5">
        <text>D-xylose + NADP(+) = D-xylono-1,5-lactone + NADPH + H(+)</text>
        <dbReference type="Rhea" id="RHEA:22000"/>
        <dbReference type="ChEBI" id="CHEBI:15378"/>
        <dbReference type="ChEBI" id="CHEBI:15867"/>
        <dbReference type="ChEBI" id="CHEBI:53455"/>
        <dbReference type="ChEBI" id="CHEBI:57783"/>
        <dbReference type="ChEBI" id="CHEBI:58349"/>
        <dbReference type="EC" id="1.1.1.179"/>
    </reaction>
</comment>
<evidence type="ECO:0000259" key="6">
    <source>
        <dbReference type="Pfam" id="PF01408"/>
    </source>
</evidence>
<evidence type="ECO:0000259" key="7">
    <source>
        <dbReference type="Pfam" id="PF22725"/>
    </source>
</evidence>
<organism evidence="8 9">
    <name type="scientific">Zymoseptoria tritici (strain ST99CH_3D7)</name>
    <dbReference type="NCBI Taxonomy" id="1276538"/>
    <lineage>
        <taxon>Eukaryota</taxon>
        <taxon>Fungi</taxon>
        <taxon>Dikarya</taxon>
        <taxon>Ascomycota</taxon>
        <taxon>Pezizomycotina</taxon>
        <taxon>Dothideomycetes</taxon>
        <taxon>Dothideomycetidae</taxon>
        <taxon>Mycosphaerellales</taxon>
        <taxon>Mycosphaerellaceae</taxon>
        <taxon>Zymoseptoria</taxon>
    </lineage>
</organism>
<reference evidence="8 9" key="1">
    <citation type="submission" date="2016-06" db="EMBL/GenBank/DDBJ databases">
        <authorList>
            <person name="Kjaerup R.B."/>
            <person name="Dalgaard T.S."/>
            <person name="Juul-Madsen H.R."/>
        </authorList>
    </citation>
    <scope>NUCLEOTIDE SEQUENCE [LARGE SCALE GENOMIC DNA]</scope>
</reference>
<dbReference type="InterPro" id="IPR036291">
    <property type="entry name" value="NAD(P)-bd_dom_sf"/>
</dbReference>
<dbReference type="PANTHER" id="PTHR22604">
    <property type="entry name" value="OXIDOREDUCTASES"/>
    <property type="match status" value="1"/>
</dbReference>
<dbReference type="Gene3D" id="3.40.50.720">
    <property type="entry name" value="NAD(P)-binding Rossmann-like Domain"/>
    <property type="match status" value="1"/>
</dbReference>
<evidence type="ECO:0000313" key="9">
    <source>
        <dbReference type="Proteomes" id="UP000215127"/>
    </source>
</evidence>
<keyword evidence="2" id="KW-0560">Oxidoreductase</keyword>
<dbReference type="InterPro" id="IPR050984">
    <property type="entry name" value="Gfo/Idh/MocA_domain"/>
</dbReference>
<dbReference type="EC" id="1.1.1.179" evidence="3"/>
<gene>
    <name evidence="8" type="ORF">ZT3D7_G1896</name>
</gene>
<dbReference type="Pfam" id="PF22725">
    <property type="entry name" value="GFO_IDH_MocA_C3"/>
    <property type="match status" value="1"/>
</dbReference>
<dbReference type="InterPro" id="IPR000683">
    <property type="entry name" value="Gfo/Idh/MocA-like_OxRdtase_N"/>
</dbReference>
<evidence type="ECO:0000256" key="2">
    <source>
        <dbReference type="ARBA" id="ARBA00023002"/>
    </source>
</evidence>
<dbReference type="GO" id="GO:0000166">
    <property type="term" value="F:nucleotide binding"/>
    <property type="evidence" value="ECO:0007669"/>
    <property type="project" value="InterPro"/>
</dbReference>
<sequence length="392" mass="42793">MSDSKVFTLRWGIMATGHVAGRFTRDLLTDPSSRDVSDVHHLITAIASSSGLQRAATFRDDVKAPQNVKLFGSYAEMVSDPGVDIVYIATPVSHHFQNAMMAIEAGKAVLCEKALTATASQARILAAAATTKGVFLLEAVWTRFFPLSSTVRSLVSQGVIGTVHRVIADCSLDINLPEDGGEVDANNKLHRLLKLDLAGGAMLDLGIYSLTWIMQIMYHLQPKDHDKEKPTIVSAVNKYSTGIDETSSFILQFPRQKAMGVGMTSLRIASGVDFDFTAGPPIRIQGTNGEIQVFGPAFKPKSIRMITKDGNGSAQVQTDEFPIPRDEGRENWGHGLFWEADDCARCIRDGKLESEILPLDESVLMMEIMEKVLNDGGVKYPDAITGDIYHAH</sequence>
<evidence type="ECO:0000256" key="3">
    <source>
        <dbReference type="ARBA" id="ARBA00038984"/>
    </source>
</evidence>
<accession>A0A1X7RHP9</accession>
<dbReference type="InterPro" id="IPR055170">
    <property type="entry name" value="GFO_IDH_MocA-like_dom"/>
</dbReference>
<dbReference type="Pfam" id="PF01408">
    <property type="entry name" value="GFO_IDH_MocA"/>
    <property type="match status" value="1"/>
</dbReference>
<feature type="domain" description="GFO/IDH/MocA-like oxidoreductase" evidence="7">
    <location>
        <begin position="150"/>
        <end position="291"/>
    </location>
</feature>
<evidence type="ECO:0000256" key="1">
    <source>
        <dbReference type="ARBA" id="ARBA00010928"/>
    </source>
</evidence>
<dbReference type="Gene3D" id="3.30.360.10">
    <property type="entry name" value="Dihydrodipicolinate Reductase, domain 2"/>
    <property type="match status" value="1"/>
</dbReference>
<dbReference type="Proteomes" id="UP000215127">
    <property type="component" value="Chromosome 1"/>
</dbReference>
<dbReference type="EMBL" id="LT853692">
    <property type="protein sequence ID" value="SMQ46750.1"/>
    <property type="molecule type" value="Genomic_DNA"/>
</dbReference>
<protein>
    <recommendedName>
        <fullName evidence="3">D-xylose 1-dehydrogenase (NADP(+), D-xylono-1,5-lactone-forming)</fullName>
        <ecNumber evidence="3">1.1.1.179</ecNumber>
    </recommendedName>
    <alternativeName>
        <fullName evidence="4">D-xylose-NADP dehydrogenase</fullName>
    </alternativeName>
</protein>
<dbReference type="SUPFAM" id="SSF55347">
    <property type="entry name" value="Glyceraldehyde-3-phosphate dehydrogenase-like, C-terminal domain"/>
    <property type="match status" value="1"/>
</dbReference>
<evidence type="ECO:0000256" key="5">
    <source>
        <dbReference type="ARBA" id="ARBA00049233"/>
    </source>
</evidence>
<feature type="domain" description="Gfo/Idh/MocA-like oxidoreductase N-terminal" evidence="6">
    <location>
        <begin position="42"/>
        <end position="136"/>
    </location>
</feature>